<protein>
    <submittedName>
        <fullName evidence="1">Uncharacterized protein</fullName>
    </submittedName>
</protein>
<accession>K1TAI5</accession>
<name>K1TAI5_9ZZZZ</name>
<proteinExistence type="predicted"/>
<comment type="caution">
    <text evidence="1">The sequence shown here is derived from an EMBL/GenBank/DDBJ whole genome shotgun (WGS) entry which is preliminary data.</text>
</comment>
<reference evidence="1" key="1">
    <citation type="journal article" date="2013" name="Environ. Microbiol.">
        <title>Microbiota from the distal guts of lean and obese adolescents exhibit partial functional redundancy besides clear differences in community structure.</title>
        <authorList>
            <person name="Ferrer M."/>
            <person name="Ruiz A."/>
            <person name="Lanza F."/>
            <person name="Haange S.B."/>
            <person name="Oberbach A."/>
            <person name="Till H."/>
            <person name="Bargiela R."/>
            <person name="Campoy C."/>
            <person name="Segura M.T."/>
            <person name="Richter M."/>
            <person name="von Bergen M."/>
            <person name="Seifert J."/>
            <person name="Suarez A."/>
        </authorList>
    </citation>
    <scope>NUCLEOTIDE SEQUENCE</scope>
</reference>
<organism evidence="1">
    <name type="scientific">human gut metagenome</name>
    <dbReference type="NCBI Taxonomy" id="408170"/>
    <lineage>
        <taxon>unclassified sequences</taxon>
        <taxon>metagenomes</taxon>
        <taxon>organismal metagenomes</taxon>
    </lineage>
</organism>
<dbReference type="EMBL" id="AJWY01010150">
    <property type="protein sequence ID" value="EKC56326.1"/>
    <property type="molecule type" value="Genomic_DNA"/>
</dbReference>
<evidence type="ECO:0000313" key="1">
    <source>
        <dbReference type="EMBL" id="EKC56326.1"/>
    </source>
</evidence>
<feature type="non-terminal residue" evidence="1">
    <location>
        <position position="201"/>
    </location>
</feature>
<dbReference type="AlphaFoldDB" id="K1TAI5"/>
<gene>
    <name evidence="1" type="ORF">LEA_14890</name>
</gene>
<sequence>MKRARADYAFFVNYYFLHYTDDPATGKHTESAPFHIEAANKIRKNRNLKAAFKWARGHAKSTHMDIMIPMWLKCQKVRDINVMVLVGKSQENANTLLADLQAELQYNQRYINDFGVQYNSGSWEEGEFVTADGCAFFARGRGQSPRGLRYRSHRPDYIVIDDLDDDELCGNETRVNKLTDWVKEALFGALDGGRGRFIMVG</sequence>